<dbReference type="GO" id="GO:0003700">
    <property type="term" value="F:DNA-binding transcription factor activity"/>
    <property type="evidence" value="ECO:0007669"/>
    <property type="project" value="InterPro"/>
</dbReference>
<evidence type="ECO:0000256" key="1">
    <source>
        <dbReference type="ARBA" id="ARBA00023125"/>
    </source>
</evidence>
<dbReference type="InterPro" id="IPR036388">
    <property type="entry name" value="WH-like_DNA-bd_sf"/>
</dbReference>
<protein>
    <submittedName>
        <fullName evidence="4">HSF-type DNA-binding (Partial)</fullName>
    </submittedName>
</protein>
<comment type="caution">
    <text evidence="4">The sequence shown here is derived from an EMBL/GenBank/DDBJ whole genome shotgun (WGS) entry which is preliminary data.</text>
</comment>
<dbReference type="Proteomes" id="UP001153069">
    <property type="component" value="Unassembled WGS sequence"/>
</dbReference>
<gene>
    <name evidence="4" type="ORF">SEMRO_1974_G308750.1</name>
</gene>
<feature type="region of interest" description="Disordered" evidence="2">
    <location>
        <begin position="341"/>
        <end position="364"/>
    </location>
</feature>
<dbReference type="GO" id="GO:0043565">
    <property type="term" value="F:sequence-specific DNA binding"/>
    <property type="evidence" value="ECO:0007669"/>
    <property type="project" value="InterPro"/>
</dbReference>
<evidence type="ECO:0000313" key="5">
    <source>
        <dbReference type="Proteomes" id="UP001153069"/>
    </source>
</evidence>
<dbReference type="AlphaFoldDB" id="A0A9N8HWG8"/>
<evidence type="ECO:0000256" key="2">
    <source>
        <dbReference type="SAM" id="MobiDB-lite"/>
    </source>
</evidence>
<sequence>MPTVAYELPRCLGRQDAVVRSSAFDDVLEPALLPLFAHIPSAPKPKVAGKVLSAKFEMTKRPKKRRPKMAWEIYQEQRLSEQCLGKTFPEQLMLLMNSSVASGKMWWTADGGGKTFAFDLAFFKDDVMNMFFPPNHLRRITVMLTRWEFKRVMQPDLPKHFLAYQHPNFDRFKPEMASEIVLKCKGAFELALEREEEDRRRLFQGIRKQREQGDGMLLPVHKSAAAVEQFISNSMRKVEQGRKEKGLDKILFQQRTHPLQRKQVTKAVRPRVKKPEKARVPPSVLIASLRRDESHGHDKASVAPPSVRIAALRRDCPPKNVHWPLPRQASLVNLQFRCQRPNPTKARSQPESQRHALPRETFSQGWKQPGAALLPASSVKKAPPPPASVEIIDVDAPTPEPSRDINRGKRRKNSIRLPPRPVQPAVAVAVAEPPRPEQHGFERRSAQSGLHLRQSHILRGKAIPTTLANLQQTPRKRLGMTWDDPSLGTPDSAESPKKTNELAQRLANNRDVGTNSIRRTSLASSRRLSAQEQVALAEEQRALKRQKQM</sequence>
<feature type="region of interest" description="Disordered" evidence="2">
    <location>
        <begin position="376"/>
        <end position="424"/>
    </location>
</feature>
<feature type="compositionally biased region" description="Basic residues" evidence="2">
    <location>
        <begin position="258"/>
        <end position="272"/>
    </location>
</feature>
<reference evidence="4" key="1">
    <citation type="submission" date="2020-06" db="EMBL/GenBank/DDBJ databases">
        <authorList>
            <consortium name="Plant Systems Biology data submission"/>
        </authorList>
    </citation>
    <scope>NUCLEOTIDE SEQUENCE</scope>
    <source>
        <strain evidence="4">D6</strain>
    </source>
</reference>
<organism evidence="4 5">
    <name type="scientific">Seminavis robusta</name>
    <dbReference type="NCBI Taxonomy" id="568900"/>
    <lineage>
        <taxon>Eukaryota</taxon>
        <taxon>Sar</taxon>
        <taxon>Stramenopiles</taxon>
        <taxon>Ochrophyta</taxon>
        <taxon>Bacillariophyta</taxon>
        <taxon>Bacillariophyceae</taxon>
        <taxon>Bacillariophycidae</taxon>
        <taxon>Naviculales</taxon>
        <taxon>Naviculaceae</taxon>
        <taxon>Seminavis</taxon>
    </lineage>
</organism>
<feature type="region of interest" description="Disordered" evidence="2">
    <location>
        <begin position="476"/>
        <end position="531"/>
    </location>
</feature>
<keyword evidence="1 4" id="KW-0238">DNA-binding</keyword>
<feature type="compositionally biased region" description="Polar residues" evidence="2">
    <location>
        <begin position="341"/>
        <end position="351"/>
    </location>
</feature>
<dbReference type="EMBL" id="CAICTM010001972">
    <property type="protein sequence ID" value="CAB9527305.1"/>
    <property type="molecule type" value="Genomic_DNA"/>
</dbReference>
<accession>A0A9N8HWG8</accession>
<proteinExistence type="predicted"/>
<evidence type="ECO:0000313" key="4">
    <source>
        <dbReference type="EMBL" id="CAB9527305.1"/>
    </source>
</evidence>
<dbReference type="Pfam" id="PF00447">
    <property type="entry name" value="HSF_DNA-bind"/>
    <property type="match status" value="1"/>
</dbReference>
<feature type="non-terminal residue" evidence="4">
    <location>
        <position position="549"/>
    </location>
</feature>
<feature type="region of interest" description="Disordered" evidence="2">
    <location>
        <begin position="258"/>
        <end position="280"/>
    </location>
</feature>
<keyword evidence="5" id="KW-1185">Reference proteome</keyword>
<dbReference type="Gene3D" id="1.10.10.10">
    <property type="entry name" value="Winged helix-like DNA-binding domain superfamily/Winged helix DNA-binding domain"/>
    <property type="match status" value="1"/>
</dbReference>
<dbReference type="InterPro" id="IPR000232">
    <property type="entry name" value="HSF_DNA-bd"/>
</dbReference>
<name>A0A9N8HWG8_9STRA</name>
<feature type="compositionally biased region" description="Low complexity" evidence="2">
    <location>
        <begin position="518"/>
        <end position="530"/>
    </location>
</feature>
<feature type="domain" description="HSF-type DNA-binding" evidence="3">
    <location>
        <begin position="88"/>
        <end position="180"/>
    </location>
</feature>
<evidence type="ECO:0000259" key="3">
    <source>
        <dbReference type="Pfam" id="PF00447"/>
    </source>
</evidence>